<protein>
    <recommendedName>
        <fullName evidence="3">PAS domain-containing protein</fullName>
    </recommendedName>
</protein>
<dbReference type="Proteomes" id="UP001497045">
    <property type="component" value="Unassembled WGS sequence"/>
</dbReference>
<sequence>MDTLRGSFGALDAADLGPGIDAMDADLDDSVDHAPPPVIGTDERRMQVRAYNFWASLLDERNFPAIEDLDPDNLPDFGPHSVLLDFTTGIDDPSINFIGDKLMGECYTANDTIPQRLSDVPPRSLLSRITDHYMQIIANQAPIGFEAEFVNQQGVTILYRGILLPFSSDDESIDFIYGVINWKEMAAATDVDELVLEMDQAMEVDAPVLPRAPSPEEITDWADGPASAVDGESPLPAPSFGFSRGDLADEPLELSYAETVPEVAVEIEIGAAIEVDEADMALADWLAVAREMAQAAKSSEERTRTSLYEAVSRAYDFAVAAMEAPEEFAELLADAGLTVQDRAPMTPVVKLVFGAEYDKTRLTEYAAVLSWAKRTGVERGKLGEFLKQADGGLKAIIAAEREFRREQEGKAPAPKPKGPKKAIARKLRAIEPREFAAIAPAGEEFALVMIRRTDEGEVVVLGEVPDNASLIEKAARELLD</sequence>
<name>A0ABU9IHL0_9SPHN</name>
<dbReference type="EMBL" id="JBBYHV010000002">
    <property type="protein sequence ID" value="MEL1251886.1"/>
    <property type="molecule type" value="Genomic_DNA"/>
</dbReference>
<evidence type="ECO:0008006" key="3">
    <source>
        <dbReference type="Google" id="ProtNLM"/>
    </source>
</evidence>
<comment type="caution">
    <text evidence="1">The sequence shown here is derived from an EMBL/GenBank/DDBJ whole genome shotgun (WGS) entry which is preliminary data.</text>
</comment>
<evidence type="ECO:0000313" key="1">
    <source>
        <dbReference type="EMBL" id="MEL1251886.1"/>
    </source>
</evidence>
<reference evidence="1 2" key="1">
    <citation type="submission" date="2024-04" db="EMBL/GenBank/DDBJ databases">
        <title>Aurantiacibacter sp. DGU6 16S ribosomal RNA gene Genome sequencing and assembly.</title>
        <authorList>
            <person name="Park S."/>
        </authorList>
    </citation>
    <scope>NUCLEOTIDE SEQUENCE [LARGE SCALE GENOMIC DNA]</scope>
    <source>
        <strain evidence="1 2">DGU6</strain>
    </source>
</reference>
<evidence type="ECO:0000313" key="2">
    <source>
        <dbReference type="Proteomes" id="UP001497045"/>
    </source>
</evidence>
<accession>A0ABU9IHL0</accession>
<proteinExistence type="predicted"/>
<dbReference type="RefSeq" id="WP_341674428.1">
    <property type="nucleotide sequence ID" value="NZ_JBBYHV010000002.1"/>
</dbReference>
<keyword evidence="2" id="KW-1185">Reference proteome</keyword>
<organism evidence="1 2">
    <name type="scientific">Aurantiacibacter gilvus</name>
    <dbReference type="NCBI Taxonomy" id="3139141"/>
    <lineage>
        <taxon>Bacteria</taxon>
        <taxon>Pseudomonadati</taxon>
        <taxon>Pseudomonadota</taxon>
        <taxon>Alphaproteobacteria</taxon>
        <taxon>Sphingomonadales</taxon>
        <taxon>Erythrobacteraceae</taxon>
        <taxon>Aurantiacibacter</taxon>
    </lineage>
</organism>
<gene>
    <name evidence="1" type="ORF">AAEO60_14505</name>
</gene>